<reference evidence="1 3" key="2">
    <citation type="journal article" date="2013" name="Nature">
        <title>Insights into bilaterian evolution from three spiralian genomes.</title>
        <authorList>
            <person name="Simakov O."/>
            <person name="Marletaz F."/>
            <person name="Cho S.J."/>
            <person name="Edsinger-Gonzales E."/>
            <person name="Havlak P."/>
            <person name="Hellsten U."/>
            <person name="Kuo D.H."/>
            <person name="Larsson T."/>
            <person name="Lv J."/>
            <person name="Arendt D."/>
            <person name="Savage R."/>
            <person name="Osoegawa K."/>
            <person name="de Jong P."/>
            <person name="Grimwood J."/>
            <person name="Chapman J.A."/>
            <person name="Shapiro H."/>
            <person name="Aerts A."/>
            <person name="Otillar R.P."/>
            <person name="Terry A.Y."/>
            <person name="Boore J.L."/>
            <person name="Grigoriev I.V."/>
            <person name="Lindberg D.R."/>
            <person name="Seaver E.C."/>
            <person name="Weisblat D.A."/>
            <person name="Putnam N.H."/>
            <person name="Rokhsar D.S."/>
        </authorList>
    </citation>
    <scope>NUCLEOTIDE SEQUENCE</scope>
</reference>
<dbReference type="HOGENOM" id="CLU_1645572_0_0_1"/>
<reference evidence="2" key="3">
    <citation type="submission" date="2015-06" db="UniProtKB">
        <authorList>
            <consortium name="EnsemblMetazoa"/>
        </authorList>
    </citation>
    <scope>IDENTIFICATION</scope>
</reference>
<dbReference type="KEGG" id="hro:HELRODRAFT_179122"/>
<protein>
    <submittedName>
        <fullName evidence="1 2">Uncharacterized protein</fullName>
    </submittedName>
</protein>
<evidence type="ECO:0000313" key="1">
    <source>
        <dbReference type="EMBL" id="ESN95652.1"/>
    </source>
</evidence>
<reference evidence="3" key="1">
    <citation type="submission" date="2012-12" db="EMBL/GenBank/DDBJ databases">
        <authorList>
            <person name="Hellsten U."/>
            <person name="Grimwood J."/>
            <person name="Chapman J.A."/>
            <person name="Shapiro H."/>
            <person name="Aerts A."/>
            <person name="Otillar R.P."/>
            <person name="Terry A.Y."/>
            <person name="Boore J.L."/>
            <person name="Simakov O."/>
            <person name="Marletaz F."/>
            <person name="Cho S.-J."/>
            <person name="Edsinger-Gonzales E."/>
            <person name="Havlak P."/>
            <person name="Kuo D.-H."/>
            <person name="Larsson T."/>
            <person name="Lv J."/>
            <person name="Arendt D."/>
            <person name="Savage R."/>
            <person name="Osoegawa K."/>
            <person name="de Jong P."/>
            <person name="Lindberg D.R."/>
            <person name="Seaver E.C."/>
            <person name="Weisblat D.A."/>
            <person name="Putnam N.H."/>
            <person name="Grigoriev I.V."/>
            <person name="Rokhsar D.S."/>
        </authorList>
    </citation>
    <scope>NUCLEOTIDE SEQUENCE</scope>
</reference>
<evidence type="ECO:0000313" key="3">
    <source>
        <dbReference type="Proteomes" id="UP000015101"/>
    </source>
</evidence>
<accession>T1FE71</accession>
<proteinExistence type="predicted"/>
<dbReference type="EMBL" id="KB097510">
    <property type="protein sequence ID" value="ESN95652.1"/>
    <property type="molecule type" value="Genomic_DNA"/>
</dbReference>
<evidence type="ECO:0000313" key="2">
    <source>
        <dbReference type="EnsemblMetazoa" id="HelroP179122"/>
    </source>
</evidence>
<dbReference type="EMBL" id="AMQM01006742">
    <property type="status" value="NOT_ANNOTATED_CDS"/>
    <property type="molecule type" value="Genomic_DNA"/>
</dbReference>
<dbReference type="Proteomes" id="UP000015101">
    <property type="component" value="Unassembled WGS sequence"/>
</dbReference>
<dbReference type="GeneID" id="20207120"/>
<dbReference type="EnsemblMetazoa" id="HelroT179122">
    <property type="protein sequence ID" value="HelroP179122"/>
    <property type="gene ID" value="HelroG179122"/>
</dbReference>
<dbReference type="AlphaFoldDB" id="T1FE71"/>
<dbReference type="CTD" id="20207120"/>
<sequence length="161" mass="18841">MCKGPQAVVATESAIPGVKLPRTPMVRSQRFLPATTQASTKSQQHRQIHNHISKNDIRLFCSKLWHQTHTDQNNIPNKSIKELKNKLKHLKILGNNNQNFDSQITNTSKAIRSKRQSLKMSKRAEKKSDIATQLRQRFWWFCKKIFDNEKSKTTIRHRRMP</sequence>
<dbReference type="InParanoid" id="T1FE71"/>
<name>T1FE71_HELRO</name>
<keyword evidence="3" id="KW-1185">Reference proteome</keyword>
<dbReference type="OrthoDB" id="416119at2759"/>
<gene>
    <name evidence="2" type="primary">20207120</name>
    <name evidence="1" type="ORF">HELRODRAFT_179122</name>
</gene>
<organism evidence="2 3">
    <name type="scientific">Helobdella robusta</name>
    <name type="common">Californian leech</name>
    <dbReference type="NCBI Taxonomy" id="6412"/>
    <lineage>
        <taxon>Eukaryota</taxon>
        <taxon>Metazoa</taxon>
        <taxon>Spiralia</taxon>
        <taxon>Lophotrochozoa</taxon>
        <taxon>Annelida</taxon>
        <taxon>Clitellata</taxon>
        <taxon>Hirudinea</taxon>
        <taxon>Rhynchobdellida</taxon>
        <taxon>Glossiphoniidae</taxon>
        <taxon>Helobdella</taxon>
    </lineage>
</organism>
<dbReference type="RefSeq" id="XP_009026216.1">
    <property type="nucleotide sequence ID" value="XM_009027968.1"/>
</dbReference>